<sequence>MTKYPWQPLLGLAIGLLVLVGVLWVVSPTAGPFALTEADSAEVPYRYAATPVGLDGPAGQCVVCHSIEKGGPLRSAPNLWGVVGAPKGRAKGYGYSVALASASGVWTEKELNDYLTDPIKFMPGTKKTLIGLPNADERAKLISFLATLKN</sequence>
<dbReference type="GO" id="GO:0009055">
    <property type="term" value="F:electron transfer activity"/>
    <property type="evidence" value="ECO:0007669"/>
    <property type="project" value="InterPro"/>
</dbReference>
<evidence type="ECO:0000259" key="7">
    <source>
        <dbReference type="PROSITE" id="PS51007"/>
    </source>
</evidence>
<keyword evidence="4" id="KW-0249">Electron transport</keyword>
<dbReference type="PANTHER" id="PTHR11961">
    <property type="entry name" value="CYTOCHROME C"/>
    <property type="match status" value="1"/>
</dbReference>
<dbReference type="AlphaFoldDB" id="W6MAT4"/>
<dbReference type="PRINTS" id="PR00604">
    <property type="entry name" value="CYTCHRMECIAB"/>
</dbReference>
<evidence type="ECO:0000256" key="6">
    <source>
        <dbReference type="PROSITE-ProRule" id="PRU00433"/>
    </source>
</evidence>
<dbReference type="Gene3D" id="1.10.760.10">
    <property type="entry name" value="Cytochrome c-like domain"/>
    <property type="match status" value="1"/>
</dbReference>
<dbReference type="RefSeq" id="WP_048675303.1">
    <property type="nucleotide sequence ID" value="NZ_CBTJ020000083.1"/>
</dbReference>
<evidence type="ECO:0000256" key="5">
    <source>
        <dbReference type="ARBA" id="ARBA00023004"/>
    </source>
</evidence>
<reference evidence="8" key="2">
    <citation type="submission" date="2014-03" db="EMBL/GenBank/DDBJ databases">
        <title>Candidatus Competibacter-lineage genomes retrieved from metagenomes reveal functional metabolic diversity.</title>
        <authorList>
            <person name="McIlroy S.J."/>
            <person name="Albertsen M."/>
            <person name="Andresen E.K."/>
            <person name="Saunders A.M."/>
            <person name="Kristiansen R."/>
            <person name="Stokholm-Bjerregaard M."/>
            <person name="Nielsen K.L."/>
            <person name="Nielsen P.H."/>
        </authorList>
    </citation>
    <scope>NUCLEOTIDE SEQUENCE</scope>
    <source>
        <strain evidence="8">Run_A_D11</strain>
    </source>
</reference>
<proteinExistence type="predicted"/>
<evidence type="ECO:0000256" key="2">
    <source>
        <dbReference type="ARBA" id="ARBA00022617"/>
    </source>
</evidence>
<evidence type="ECO:0000256" key="1">
    <source>
        <dbReference type="ARBA" id="ARBA00022448"/>
    </source>
</evidence>
<feature type="domain" description="Cytochrome c" evidence="7">
    <location>
        <begin position="48"/>
        <end position="149"/>
    </location>
</feature>
<dbReference type="EMBL" id="CBTJ020000083">
    <property type="protein sequence ID" value="CDI03914.1"/>
    <property type="molecule type" value="Genomic_DNA"/>
</dbReference>
<dbReference type="InterPro" id="IPR009056">
    <property type="entry name" value="Cyt_c-like_dom"/>
</dbReference>
<dbReference type="OrthoDB" id="9805828at2"/>
<dbReference type="GO" id="GO:0046872">
    <property type="term" value="F:metal ion binding"/>
    <property type="evidence" value="ECO:0007669"/>
    <property type="project" value="UniProtKB-KW"/>
</dbReference>
<gene>
    <name evidence="8" type="ORF">BN873_720008</name>
</gene>
<keyword evidence="5 6" id="KW-0408">Iron</keyword>
<keyword evidence="3 6" id="KW-0479">Metal-binding</keyword>
<dbReference type="InterPro" id="IPR036909">
    <property type="entry name" value="Cyt_c-like_dom_sf"/>
</dbReference>
<dbReference type="PROSITE" id="PS51007">
    <property type="entry name" value="CYTC"/>
    <property type="match status" value="1"/>
</dbReference>
<dbReference type="Proteomes" id="UP000035760">
    <property type="component" value="Unassembled WGS sequence"/>
</dbReference>
<accession>W6MAT4</accession>
<comment type="caution">
    <text evidence="8">The sequence shown here is derived from an EMBL/GenBank/DDBJ whole genome shotgun (WGS) entry which is preliminary data.</text>
</comment>
<keyword evidence="9" id="KW-1185">Reference proteome</keyword>
<name>W6MAT4_9GAMM</name>
<keyword evidence="1" id="KW-0813">Transport</keyword>
<dbReference type="STRING" id="1400863.BN873_720008"/>
<reference evidence="8" key="1">
    <citation type="submission" date="2013-07" db="EMBL/GenBank/DDBJ databases">
        <authorList>
            <person name="McIlroy S."/>
        </authorList>
    </citation>
    <scope>NUCLEOTIDE SEQUENCE [LARGE SCALE GENOMIC DNA]</scope>
    <source>
        <strain evidence="8">Run_A_D11</strain>
    </source>
</reference>
<evidence type="ECO:0000313" key="9">
    <source>
        <dbReference type="Proteomes" id="UP000035760"/>
    </source>
</evidence>
<dbReference type="SUPFAM" id="SSF46626">
    <property type="entry name" value="Cytochrome c"/>
    <property type="match status" value="1"/>
</dbReference>
<evidence type="ECO:0000256" key="4">
    <source>
        <dbReference type="ARBA" id="ARBA00022982"/>
    </source>
</evidence>
<dbReference type="GO" id="GO:0020037">
    <property type="term" value="F:heme binding"/>
    <property type="evidence" value="ECO:0007669"/>
    <property type="project" value="InterPro"/>
</dbReference>
<dbReference type="InterPro" id="IPR002327">
    <property type="entry name" value="Cyt_c_1A/1B"/>
</dbReference>
<organism evidence="8 9">
    <name type="scientific">Candidatus Competibacter denitrificans Run_A_D11</name>
    <dbReference type="NCBI Taxonomy" id="1400863"/>
    <lineage>
        <taxon>Bacteria</taxon>
        <taxon>Pseudomonadati</taxon>
        <taxon>Pseudomonadota</taxon>
        <taxon>Gammaproteobacteria</taxon>
        <taxon>Candidatus Competibacteraceae</taxon>
        <taxon>Candidatus Competibacter</taxon>
    </lineage>
</organism>
<evidence type="ECO:0000313" key="8">
    <source>
        <dbReference type="EMBL" id="CDI03914.1"/>
    </source>
</evidence>
<evidence type="ECO:0000256" key="3">
    <source>
        <dbReference type="ARBA" id="ARBA00022723"/>
    </source>
</evidence>
<protein>
    <submittedName>
        <fullName evidence="8">Cytochrome C</fullName>
    </submittedName>
</protein>
<keyword evidence="2 6" id="KW-0349">Heme</keyword>